<accession>A0A916XHA3</accession>
<feature type="transmembrane region" description="Helical" evidence="1">
    <location>
        <begin position="32"/>
        <end position="49"/>
    </location>
</feature>
<evidence type="ECO:0000256" key="1">
    <source>
        <dbReference type="SAM" id="Phobius"/>
    </source>
</evidence>
<keyword evidence="1" id="KW-0812">Transmembrane</keyword>
<dbReference type="InterPro" id="IPR016768">
    <property type="entry name" value="UCP019883"/>
</dbReference>
<name>A0A916XHA3_9BURK</name>
<sequence>MLAANLPFFNERLFALIPLGGFALGKPLPVRLLELIIFYFIVGGIAFALESNAGNRFEQGWEFYAVTGCLFIVLSFPGFVIRYLKKKHV</sequence>
<evidence type="ECO:0000313" key="2">
    <source>
        <dbReference type="EMBL" id="GGC71981.1"/>
    </source>
</evidence>
<proteinExistence type="predicted"/>
<keyword evidence="3" id="KW-1185">Reference proteome</keyword>
<dbReference type="EMBL" id="BMED01000002">
    <property type="protein sequence ID" value="GGC71981.1"/>
    <property type="molecule type" value="Genomic_DNA"/>
</dbReference>
<gene>
    <name evidence="2" type="ORF">GCM10011396_18840</name>
</gene>
<feature type="transmembrane region" description="Helical" evidence="1">
    <location>
        <begin position="61"/>
        <end position="84"/>
    </location>
</feature>
<dbReference type="Proteomes" id="UP000637423">
    <property type="component" value="Unassembled WGS sequence"/>
</dbReference>
<keyword evidence="1" id="KW-1133">Transmembrane helix</keyword>
<dbReference type="Pfam" id="PF10993">
    <property type="entry name" value="DUF2818"/>
    <property type="match status" value="1"/>
</dbReference>
<reference evidence="2" key="2">
    <citation type="submission" date="2020-09" db="EMBL/GenBank/DDBJ databases">
        <authorList>
            <person name="Sun Q."/>
            <person name="Zhou Y."/>
        </authorList>
    </citation>
    <scope>NUCLEOTIDE SEQUENCE</scope>
    <source>
        <strain evidence="2">CGMCC 1.10998</strain>
    </source>
</reference>
<keyword evidence="1" id="KW-0472">Membrane</keyword>
<protein>
    <submittedName>
        <fullName evidence="2">Membrane protein</fullName>
    </submittedName>
</protein>
<dbReference type="AlphaFoldDB" id="A0A916XHA3"/>
<dbReference type="PIRSF" id="PIRSF019883">
    <property type="entry name" value="UCP019883"/>
    <property type="match status" value="1"/>
</dbReference>
<organism evidence="2 3">
    <name type="scientific">Undibacterium terreum</name>
    <dbReference type="NCBI Taxonomy" id="1224302"/>
    <lineage>
        <taxon>Bacteria</taxon>
        <taxon>Pseudomonadati</taxon>
        <taxon>Pseudomonadota</taxon>
        <taxon>Betaproteobacteria</taxon>
        <taxon>Burkholderiales</taxon>
        <taxon>Oxalobacteraceae</taxon>
        <taxon>Undibacterium</taxon>
    </lineage>
</organism>
<reference evidence="2" key="1">
    <citation type="journal article" date="2014" name="Int. J. Syst. Evol. Microbiol.">
        <title>Complete genome sequence of Corynebacterium casei LMG S-19264T (=DSM 44701T), isolated from a smear-ripened cheese.</title>
        <authorList>
            <consortium name="US DOE Joint Genome Institute (JGI-PGF)"/>
            <person name="Walter F."/>
            <person name="Albersmeier A."/>
            <person name="Kalinowski J."/>
            <person name="Ruckert C."/>
        </authorList>
    </citation>
    <scope>NUCLEOTIDE SEQUENCE</scope>
    <source>
        <strain evidence="2">CGMCC 1.10998</strain>
    </source>
</reference>
<comment type="caution">
    <text evidence="2">The sequence shown here is derived from an EMBL/GenBank/DDBJ whole genome shotgun (WGS) entry which is preliminary data.</text>
</comment>
<evidence type="ECO:0000313" key="3">
    <source>
        <dbReference type="Proteomes" id="UP000637423"/>
    </source>
</evidence>